<sequence>MAPRDAAVAIAFKPSLFQAFFRAEREVFRLFQRRERFPRGLNSELPESRGNPPSFLGLDGETGVRDQPRWLARQMAAPGASPSVRQDAFAACSGI</sequence>
<proteinExistence type="predicted"/>
<feature type="region of interest" description="Disordered" evidence="1">
    <location>
        <begin position="41"/>
        <end position="61"/>
    </location>
</feature>
<dbReference type="Proteomes" id="UP001152604">
    <property type="component" value="Unassembled WGS sequence"/>
</dbReference>
<evidence type="ECO:0000313" key="3">
    <source>
        <dbReference type="Proteomes" id="UP001152604"/>
    </source>
</evidence>
<reference evidence="2" key="1">
    <citation type="submission" date="2022-03" db="EMBL/GenBank/DDBJ databases">
        <authorList>
            <person name="Brunel B."/>
        </authorList>
    </citation>
    <scope>NUCLEOTIDE SEQUENCE</scope>
    <source>
        <strain evidence="2">STM4922sample</strain>
    </source>
</reference>
<evidence type="ECO:0000256" key="1">
    <source>
        <dbReference type="SAM" id="MobiDB-lite"/>
    </source>
</evidence>
<accession>A0ABM9DF15</accession>
<protein>
    <submittedName>
        <fullName evidence="2">Uncharacterized protein</fullName>
    </submittedName>
</protein>
<gene>
    <name evidence="2" type="ORF">MES4922_110213</name>
</gene>
<dbReference type="EMBL" id="CAKXZS010000003">
    <property type="protein sequence ID" value="CAH2394769.1"/>
    <property type="molecule type" value="Genomic_DNA"/>
</dbReference>
<evidence type="ECO:0000313" key="2">
    <source>
        <dbReference type="EMBL" id="CAH2394769.1"/>
    </source>
</evidence>
<name>A0ABM9DF15_9HYPH</name>
<organism evidence="2 3">
    <name type="scientific">Mesorhizobium ventifaucium</name>
    <dbReference type="NCBI Taxonomy" id="666020"/>
    <lineage>
        <taxon>Bacteria</taxon>
        <taxon>Pseudomonadati</taxon>
        <taxon>Pseudomonadota</taxon>
        <taxon>Alphaproteobacteria</taxon>
        <taxon>Hyphomicrobiales</taxon>
        <taxon>Phyllobacteriaceae</taxon>
        <taxon>Mesorhizobium</taxon>
    </lineage>
</organism>
<keyword evidence="3" id="KW-1185">Reference proteome</keyword>
<comment type="caution">
    <text evidence="2">The sequence shown here is derived from an EMBL/GenBank/DDBJ whole genome shotgun (WGS) entry which is preliminary data.</text>
</comment>